<evidence type="ECO:0000313" key="2">
    <source>
        <dbReference type="Proteomes" id="UP000017590"/>
    </source>
</evidence>
<sequence length="186" mass="20455">MVTNKYTIPNMILIGSTARNSGKTTLAISIINKYKLTKPVIALKVTTIQDKNGKCIHGGEGCGVCSNLKGNFEITEELNAGNNKDTSLLLAAGAEKVYWLKTLKNNISEGFNTFISQIPENALIVCESNSLRKVVKPGVFVMMKNTKDSQMRKSASEVINQADIIIENNFNDNFEKVIKEIANIIK</sequence>
<protein>
    <recommendedName>
        <fullName evidence="3">Molybdopterin-guanine dinucleotide biosynthesis protein B</fullName>
    </recommendedName>
</protein>
<name>A0ABN4BFB8_9CLOT</name>
<gene>
    <name evidence="1" type="ORF">CAETHG_0081</name>
</gene>
<accession>A0ABN4BFB8</accession>
<proteinExistence type="predicted"/>
<keyword evidence="2" id="KW-1185">Reference proteome</keyword>
<dbReference type="EMBL" id="CP006763">
    <property type="protein sequence ID" value="AGY74316.2"/>
    <property type="molecule type" value="Genomic_DNA"/>
</dbReference>
<evidence type="ECO:0008006" key="3">
    <source>
        <dbReference type="Google" id="ProtNLM"/>
    </source>
</evidence>
<organism evidence="1 2">
    <name type="scientific">Clostridium autoethanogenum DSM 10061</name>
    <dbReference type="NCBI Taxonomy" id="1341692"/>
    <lineage>
        <taxon>Bacteria</taxon>
        <taxon>Bacillati</taxon>
        <taxon>Bacillota</taxon>
        <taxon>Clostridia</taxon>
        <taxon>Eubacteriales</taxon>
        <taxon>Clostridiaceae</taxon>
        <taxon>Clostridium</taxon>
    </lineage>
</organism>
<dbReference type="Proteomes" id="UP000017590">
    <property type="component" value="Chromosome"/>
</dbReference>
<reference evidence="2" key="1">
    <citation type="journal article" date="2014" name="Biotechnol. Biofuels">
        <title>Comparison of single-molecule sequencing and hybrid approaches for finishing the genome of Clostridium autoethanogenum and analysis of CRISPR systems in industrial relevant Clostridia.</title>
        <authorList>
            <person name="Brown S.D."/>
            <person name="Nagaraju S."/>
            <person name="Utturkar S."/>
            <person name="De Tissera S."/>
            <person name="Segovia S."/>
            <person name="Mitchell W."/>
            <person name="Land M.L."/>
            <person name="Dassanayake A."/>
            <person name="Kopke M."/>
        </authorList>
    </citation>
    <scope>NUCLEOTIDE SEQUENCE [LARGE SCALE GENOMIC DNA]</scope>
    <source>
        <strain evidence="2">DSM 10061</strain>
    </source>
</reference>
<evidence type="ECO:0000313" key="1">
    <source>
        <dbReference type="EMBL" id="AGY74316.2"/>
    </source>
</evidence>